<dbReference type="GO" id="GO:0005524">
    <property type="term" value="F:ATP binding"/>
    <property type="evidence" value="ECO:0007669"/>
    <property type="project" value="UniProtKB-KW"/>
</dbReference>
<feature type="compositionally biased region" description="Basic and acidic residues" evidence="5">
    <location>
        <begin position="269"/>
        <end position="288"/>
    </location>
</feature>
<sequence length="339" mass="36634">MPSALAASTRKCRNVPESPLLEVSDLAIKYRRGIHRVTAVSDVNFTIRAGQTLGLVGESGSGKTTIGRAILGLVPISAGRILFDGQDVSSDAHRRRRQEAGQIRAIFQDPYSSLNPSLPVAVSVAEEVPRSRRVRSEAFARLSDLFDRVGLPRAVAASYPGRLSGGQRQRVAIARALMSDPSLIICDEPVSALDVSVQAQVLNVLKDAQRASSLSYCFIGHDLDVVRYMSDWIVVLYRGQVLEDGPAQTVARHPRHPYTQALVAASPELDRLAKPDQPRPARDPRPEPPRGGGCPFAPRCGFAEDRCWVEQPPVHLAADGGHVACHRYDAASDTTAGGL</sequence>
<evidence type="ECO:0000256" key="3">
    <source>
        <dbReference type="ARBA" id="ARBA00022741"/>
    </source>
</evidence>
<name>A0A428Z3Z6_KIBAR</name>
<accession>A0A428Z3Z6</accession>
<dbReference type="InterPro" id="IPR050319">
    <property type="entry name" value="ABC_transp_ATP-bind"/>
</dbReference>
<dbReference type="Pfam" id="PF00005">
    <property type="entry name" value="ABC_tran"/>
    <property type="match status" value="1"/>
</dbReference>
<dbReference type="OrthoDB" id="5170605at2"/>
<dbReference type="SUPFAM" id="SSF52540">
    <property type="entry name" value="P-loop containing nucleoside triphosphate hydrolases"/>
    <property type="match status" value="1"/>
</dbReference>
<proteinExistence type="inferred from homology"/>
<evidence type="ECO:0000256" key="5">
    <source>
        <dbReference type="SAM" id="MobiDB-lite"/>
    </source>
</evidence>
<dbReference type="GO" id="GO:0055085">
    <property type="term" value="P:transmembrane transport"/>
    <property type="evidence" value="ECO:0007669"/>
    <property type="project" value="UniProtKB-ARBA"/>
</dbReference>
<dbReference type="InterPro" id="IPR027417">
    <property type="entry name" value="P-loop_NTPase"/>
</dbReference>
<evidence type="ECO:0000313" key="7">
    <source>
        <dbReference type="EMBL" id="RSM80940.1"/>
    </source>
</evidence>
<dbReference type="PROSITE" id="PS50893">
    <property type="entry name" value="ABC_TRANSPORTER_2"/>
    <property type="match status" value="1"/>
</dbReference>
<dbReference type="SMART" id="SM00382">
    <property type="entry name" value="AAA"/>
    <property type="match status" value="1"/>
</dbReference>
<evidence type="ECO:0000256" key="1">
    <source>
        <dbReference type="ARBA" id="ARBA00005417"/>
    </source>
</evidence>
<evidence type="ECO:0000313" key="8">
    <source>
        <dbReference type="Proteomes" id="UP000287547"/>
    </source>
</evidence>
<dbReference type="GO" id="GO:0016887">
    <property type="term" value="F:ATP hydrolysis activity"/>
    <property type="evidence" value="ECO:0007669"/>
    <property type="project" value="InterPro"/>
</dbReference>
<dbReference type="PROSITE" id="PS00211">
    <property type="entry name" value="ABC_TRANSPORTER_1"/>
    <property type="match status" value="1"/>
</dbReference>
<feature type="region of interest" description="Disordered" evidence="5">
    <location>
        <begin position="269"/>
        <end position="293"/>
    </location>
</feature>
<dbReference type="Pfam" id="PF08352">
    <property type="entry name" value="oligo_HPY"/>
    <property type="match status" value="1"/>
</dbReference>
<protein>
    <submittedName>
        <fullName evidence="7">ABC transporter ATP-binding protein</fullName>
    </submittedName>
</protein>
<dbReference type="Proteomes" id="UP000287547">
    <property type="component" value="Unassembled WGS sequence"/>
</dbReference>
<gene>
    <name evidence="7" type="ORF">DMH04_28995</name>
</gene>
<dbReference type="InterPro" id="IPR003439">
    <property type="entry name" value="ABC_transporter-like_ATP-bd"/>
</dbReference>
<dbReference type="InterPro" id="IPR017871">
    <property type="entry name" value="ABC_transporter-like_CS"/>
</dbReference>
<comment type="similarity">
    <text evidence="1">Belongs to the ABC transporter superfamily.</text>
</comment>
<dbReference type="PANTHER" id="PTHR43776:SF7">
    <property type="entry name" value="D,D-DIPEPTIDE TRANSPORT ATP-BINDING PROTEIN DDPF-RELATED"/>
    <property type="match status" value="1"/>
</dbReference>
<reference evidence="7 8" key="1">
    <citation type="submission" date="2018-05" db="EMBL/GenBank/DDBJ databases">
        <title>Evolution of GPA BGCs.</title>
        <authorList>
            <person name="Waglechner N."/>
            <person name="Wright G.D."/>
        </authorList>
    </citation>
    <scope>NUCLEOTIDE SEQUENCE [LARGE SCALE GENOMIC DNA]</scope>
    <source>
        <strain evidence="7 8">A82846</strain>
    </source>
</reference>
<keyword evidence="2" id="KW-0813">Transport</keyword>
<keyword evidence="4 7" id="KW-0067">ATP-binding</keyword>
<evidence type="ECO:0000256" key="4">
    <source>
        <dbReference type="ARBA" id="ARBA00022840"/>
    </source>
</evidence>
<feature type="domain" description="ABC transporter" evidence="6">
    <location>
        <begin position="21"/>
        <end position="263"/>
    </location>
</feature>
<dbReference type="AlphaFoldDB" id="A0A428Z3Z6"/>
<dbReference type="InterPro" id="IPR003593">
    <property type="entry name" value="AAA+_ATPase"/>
</dbReference>
<dbReference type="PANTHER" id="PTHR43776">
    <property type="entry name" value="TRANSPORT ATP-BINDING PROTEIN"/>
    <property type="match status" value="1"/>
</dbReference>
<dbReference type="GO" id="GO:0015833">
    <property type="term" value="P:peptide transport"/>
    <property type="evidence" value="ECO:0007669"/>
    <property type="project" value="InterPro"/>
</dbReference>
<dbReference type="Gene3D" id="3.40.50.300">
    <property type="entry name" value="P-loop containing nucleotide triphosphate hydrolases"/>
    <property type="match status" value="1"/>
</dbReference>
<keyword evidence="3" id="KW-0547">Nucleotide-binding</keyword>
<dbReference type="NCBIfam" id="TIGR01727">
    <property type="entry name" value="oligo_HPY"/>
    <property type="match status" value="1"/>
</dbReference>
<dbReference type="InterPro" id="IPR013563">
    <property type="entry name" value="Oligopep_ABC_C"/>
</dbReference>
<evidence type="ECO:0000259" key="6">
    <source>
        <dbReference type="PROSITE" id="PS50893"/>
    </source>
</evidence>
<dbReference type="CDD" id="cd03257">
    <property type="entry name" value="ABC_NikE_OppD_transporters"/>
    <property type="match status" value="1"/>
</dbReference>
<dbReference type="EMBL" id="QHKI01000027">
    <property type="protein sequence ID" value="RSM80940.1"/>
    <property type="molecule type" value="Genomic_DNA"/>
</dbReference>
<evidence type="ECO:0000256" key="2">
    <source>
        <dbReference type="ARBA" id="ARBA00022448"/>
    </source>
</evidence>
<organism evidence="7 8">
    <name type="scientific">Kibdelosporangium aridum</name>
    <dbReference type="NCBI Taxonomy" id="2030"/>
    <lineage>
        <taxon>Bacteria</taxon>
        <taxon>Bacillati</taxon>
        <taxon>Actinomycetota</taxon>
        <taxon>Actinomycetes</taxon>
        <taxon>Pseudonocardiales</taxon>
        <taxon>Pseudonocardiaceae</taxon>
        <taxon>Kibdelosporangium</taxon>
    </lineage>
</organism>
<comment type="caution">
    <text evidence="7">The sequence shown here is derived from an EMBL/GenBank/DDBJ whole genome shotgun (WGS) entry which is preliminary data.</text>
</comment>